<dbReference type="Gene3D" id="3.40.30.10">
    <property type="entry name" value="Glutaredoxin"/>
    <property type="match status" value="1"/>
</dbReference>
<proteinExistence type="predicted"/>
<reference evidence="1" key="1">
    <citation type="submission" date="2018-05" db="EMBL/GenBank/DDBJ databases">
        <authorList>
            <person name="Lanie J.A."/>
            <person name="Ng W.-L."/>
            <person name="Kazmierczak K.M."/>
            <person name="Andrzejewski T.M."/>
            <person name="Davidsen T.M."/>
            <person name="Wayne K.J."/>
            <person name="Tettelin H."/>
            <person name="Glass J.I."/>
            <person name="Rusch D."/>
            <person name="Podicherti R."/>
            <person name="Tsui H.-C.T."/>
            <person name="Winkler M.E."/>
        </authorList>
    </citation>
    <scope>NUCLEOTIDE SEQUENCE</scope>
</reference>
<organism evidence="1">
    <name type="scientific">marine metagenome</name>
    <dbReference type="NCBI Taxonomy" id="408172"/>
    <lineage>
        <taxon>unclassified sequences</taxon>
        <taxon>metagenomes</taxon>
        <taxon>ecological metagenomes</taxon>
    </lineage>
</organism>
<accession>A0A381QH54</accession>
<protein>
    <submittedName>
        <fullName evidence="1">Uncharacterized protein</fullName>
    </submittedName>
</protein>
<evidence type="ECO:0000313" key="1">
    <source>
        <dbReference type="EMBL" id="SUZ78655.1"/>
    </source>
</evidence>
<dbReference type="Pfam" id="PF14595">
    <property type="entry name" value="Thioredoxin_9"/>
    <property type="match status" value="1"/>
</dbReference>
<gene>
    <name evidence="1" type="ORF">METZ01_LOCUS31509</name>
</gene>
<sequence length="212" mass="23679">MSNLRIFCGVVAVLALFSGSTVNAKQQSSSPPEPAVLEQLYGDGIDFDVFLANADQRKELWQTNWLKSEPSDDWVSRARSLAGNYRLLAVTIDACSDSVNTIPYIAGLVKHVDQLELQIVNPRIGRVIMDTYRTPDGRGATPTVVILDENFGVAGVWVERPLPLQDWWISNPKISVRNKVQRKQSWYDWDAGAHTIREIVELLEAADVNSGR</sequence>
<name>A0A381QH54_9ZZZZ</name>
<dbReference type="AlphaFoldDB" id="A0A381QH54"/>
<dbReference type="EMBL" id="UINC01001361">
    <property type="protein sequence ID" value="SUZ78655.1"/>
    <property type="molecule type" value="Genomic_DNA"/>
</dbReference>